<dbReference type="GO" id="GO:0030366">
    <property type="term" value="F:molybdopterin synthase activity"/>
    <property type="evidence" value="ECO:0007669"/>
    <property type="project" value="UniProtKB-EC"/>
</dbReference>
<evidence type="ECO:0000256" key="3">
    <source>
        <dbReference type="ARBA" id="ARBA00011950"/>
    </source>
</evidence>
<organism evidence="12 13">
    <name type="scientific">Pseudoalteromonas rubra</name>
    <dbReference type="NCBI Taxonomy" id="43658"/>
    <lineage>
        <taxon>Bacteria</taxon>
        <taxon>Pseudomonadati</taxon>
        <taxon>Pseudomonadota</taxon>
        <taxon>Gammaproteobacteria</taxon>
        <taxon>Alteromonadales</taxon>
        <taxon>Pseudoalteromonadaceae</taxon>
        <taxon>Pseudoalteromonas</taxon>
    </lineage>
</organism>
<dbReference type="InterPro" id="IPR036563">
    <property type="entry name" value="MoaE_sf"/>
</dbReference>
<comment type="pathway">
    <text evidence="1">Cofactor biosynthesis; molybdopterin biosynthesis.</text>
</comment>
<dbReference type="CDD" id="cd00756">
    <property type="entry name" value="MoaE"/>
    <property type="match status" value="1"/>
</dbReference>
<gene>
    <name evidence="12" type="ORF">AT705_19380</name>
</gene>
<comment type="subunit">
    <text evidence="6">Heterotetramer of 2 MoaD subunits and 2 MoaE subunits. Also stable as homodimer. The enzyme changes between these two forms during catalysis.</text>
</comment>
<dbReference type="PANTHER" id="PTHR23404">
    <property type="entry name" value="MOLYBDOPTERIN SYNTHASE RELATED"/>
    <property type="match status" value="1"/>
</dbReference>
<reference evidence="12 13" key="1">
    <citation type="submission" date="2015-12" db="EMBL/GenBank/DDBJ databases">
        <title>Complete genome sequence of Pseudoalteromonas rubra SCSIO 6842, harboring a conjugative plasmid.</title>
        <authorList>
            <person name="Li B."/>
            <person name="Wang X."/>
        </authorList>
    </citation>
    <scope>NUCLEOTIDE SEQUENCE [LARGE SCALE GENOMIC DNA]</scope>
    <source>
        <strain evidence="12 13">SCSIO 6842</strain>
    </source>
</reference>
<dbReference type="Proteomes" id="UP000069015">
    <property type="component" value="Chromosome 1"/>
</dbReference>
<evidence type="ECO:0000256" key="4">
    <source>
        <dbReference type="ARBA" id="ARBA00013858"/>
    </source>
</evidence>
<name>A0A0U3HTV9_9GAMM</name>
<dbReference type="SUPFAM" id="SSF54690">
    <property type="entry name" value="Molybdopterin synthase subunit MoaE"/>
    <property type="match status" value="1"/>
</dbReference>
<dbReference type="AlphaFoldDB" id="A0A0U3HTV9"/>
<comment type="similarity">
    <text evidence="2">Belongs to the MoaE family.</text>
</comment>
<evidence type="ECO:0000256" key="2">
    <source>
        <dbReference type="ARBA" id="ARBA00005426"/>
    </source>
</evidence>
<proteinExistence type="inferred from homology"/>
<evidence type="ECO:0000256" key="11">
    <source>
        <dbReference type="ARBA" id="ARBA00049878"/>
    </source>
</evidence>
<accession>A0A0U3HTV9</accession>
<dbReference type="Gene3D" id="3.90.1170.40">
    <property type="entry name" value="Molybdopterin biosynthesis MoaE subunit"/>
    <property type="match status" value="1"/>
</dbReference>
<dbReference type="EC" id="2.8.1.12" evidence="3"/>
<keyword evidence="5" id="KW-0501">Molybdenum cofactor biosynthesis</keyword>
<protein>
    <recommendedName>
        <fullName evidence="4">Molybdopterin synthase catalytic subunit</fullName>
        <ecNumber evidence="3">2.8.1.12</ecNumber>
    </recommendedName>
    <alternativeName>
        <fullName evidence="9">MPT synthase subunit 2</fullName>
    </alternativeName>
    <alternativeName>
        <fullName evidence="7">Molybdenum cofactor biosynthesis protein E</fullName>
    </alternativeName>
    <alternativeName>
        <fullName evidence="8">Molybdopterin-converting factor large subunit</fullName>
    </alternativeName>
    <alternativeName>
        <fullName evidence="10">Molybdopterin-converting factor subunit 2</fullName>
    </alternativeName>
</protein>
<sequence>MITLHISEQDFDVNELYQKLVNTNSTAGAVVMFVGKVRDFSQNGGIAGMSLEHYPGMTENALGNILREAESRWGLDAVTAIHRVGRLKVDDQIVFVGVSSHHREDAFLAAQFIMDYLKNDVPIWKKELTQSGEQKWATYNQKEQHAKARWRENVKV</sequence>
<dbReference type="EMBL" id="CP013611">
    <property type="protein sequence ID" value="ALU44921.1"/>
    <property type="molecule type" value="Genomic_DNA"/>
</dbReference>
<evidence type="ECO:0000256" key="9">
    <source>
        <dbReference type="ARBA" id="ARBA00030781"/>
    </source>
</evidence>
<dbReference type="RefSeq" id="WP_058797849.1">
    <property type="nucleotide sequence ID" value="NZ_CP013611.1"/>
</dbReference>
<dbReference type="UniPathway" id="UPA00344"/>
<evidence type="ECO:0000256" key="5">
    <source>
        <dbReference type="ARBA" id="ARBA00023150"/>
    </source>
</evidence>
<comment type="catalytic activity">
    <reaction evidence="11">
        <text>2 [molybdopterin-synthase sulfur-carrier protein]-C-terminal-Gly-aminoethanethioate + cyclic pyranopterin phosphate + H2O = molybdopterin + 2 [molybdopterin-synthase sulfur-carrier protein]-C-terminal Gly-Gly + 2 H(+)</text>
        <dbReference type="Rhea" id="RHEA:26333"/>
        <dbReference type="Rhea" id="RHEA-COMP:12202"/>
        <dbReference type="Rhea" id="RHEA-COMP:19907"/>
        <dbReference type="ChEBI" id="CHEBI:15377"/>
        <dbReference type="ChEBI" id="CHEBI:15378"/>
        <dbReference type="ChEBI" id="CHEBI:58698"/>
        <dbReference type="ChEBI" id="CHEBI:59648"/>
        <dbReference type="ChEBI" id="CHEBI:90778"/>
        <dbReference type="ChEBI" id="CHEBI:232372"/>
        <dbReference type="EC" id="2.8.1.12"/>
    </reaction>
</comment>
<evidence type="ECO:0000256" key="7">
    <source>
        <dbReference type="ARBA" id="ARBA00029745"/>
    </source>
</evidence>
<dbReference type="KEGG" id="prr:AT705_19380"/>
<evidence type="ECO:0000256" key="10">
    <source>
        <dbReference type="ARBA" id="ARBA00032474"/>
    </source>
</evidence>
<evidence type="ECO:0000256" key="1">
    <source>
        <dbReference type="ARBA" id="ARBA00005046"/>
    </source>
</evidence>
<dbReference type="Pfam" id="PF02391">
    <property type="entry name" value="MoaE"/>
    <property type="match status" value="1"/>
</dbReference>
<evidence type="ECO:0000256" key="6">
    <source>
        <dbReference type="ARBA" id="ARBA00026066"/>
    </source>
</evidence>
<dbReference type="InterPro" id="IPR003448">
    <property type="entry name" value="Mopterin_biosynth_MoaE"/>
</dbReference>
<evidence type="ECO:0000256" key="8">
    <source>
        <dbReference type="ARBA" id="ARBA00030407"/>
    </source>
</evidence>
<evidence type="ECO:0000313" key="12">
    <source>
        <dbReference type="EMBL" id="ALU44921.1"/>
    </source>
</evidence>
<evidence type="ECO:0000313" key="13">
    <source>
        <dbReference type="Proteomes" id="UP000069015"/>
    </source>
</evidence>
<dbReference type="GO" id="GO:0006777">
    <property type="term" value="P:Mo-molybdopterin cofactor biosynthetic process"/>
    <property type="evidence" value="ECO:0007669"/>
    <property type="project" value="UniProtKB-KW"/>
</dbReference>